<feature type="domain" description="Restriction endonuclease type IV Mrr" evidence="2">
    <location>
        <begin position="80"/>
        <end position="186"/>
    </location>
</feature>
<keyword evidence="3" id="KW-0540">Nuclease</keyword>
<evidence type="ECO:0000256" key="1">
    <source>
        <dbReference type="SAM" id="Phobius"/>
    </source>
</evidence>
<keyword evidence="1" id="KW-0472">Membrane</keyword>
<dbReference type="Proteomes" id="UP000521868">
    <property type="component" value="Unassembled WGS sequence"/>
</dbReference>
<comment type="caution">
    <text evidence="3">The sequence shown here is derived from an EMBL/GenBank/DDBJ whole genome shotgun (WGS) entry which is preliminary data.</text>
</comment>
<dbReference type="AlphaFoldDB" id="A0A7X6DGM3"/>
<keyword evidence="3" id="KW-0255">Endonuclease</keyword>
<dbReference type="GO" id="GO:0009307">
    <property type="term" value="P:DNA restriction-modification system"/>
    <property type="evidence" value="ECO:0007669"/>
    <property type="project" value="InterPro"/>
</dbReference>
<evidence type="ECO:0000259" key="2">
    <source>
        <dbReference type="Pfam" id="PF04471"/>
    </source>
</evidence>
<dbReference type="GO" id="GO:0004519">
    <property type="term" value="F:endonuclease activity"/>
    <property type="evidence" value="ECO:0007669"/>
    <property type="project" value="UniProtKB-KW"/>
</dbReference>
<evidence type="ECO:0000313" key="4">
    <source>
        <dbReference type="Proteomes" id="UP000521868"/>
    </source>
</evidence>
<keyword evidence="1" id="KW-0812">Transmembrane</keyword>
<proteinExistence type="predicted"/>
<feature type="transmembrane region" description="Helical" evidence="1">
    <location>
        <begin position="42"/>
        <end position="61"/>
    </location>
</feature>
<dbReference type="InterPro" id="IPR007560">
    <property type="entry name" value="Restrct_endonuc_IV_Mrr"/>
</dbReference>
<dbReference type="EMBL" id="VTOX01000004">
    <property type="protein sequence ID" value="NKE66678.1"/>
    <property type="molecule type" value="Genomic_DNA"/>
</dbReference>
<keyword evidence="1" id="KW-1133">Transmembrane helix</keyword>
<name>A0A7X6DGM3_9BURK</name>
<organism evidence="3 4">
    <name type="scientific">Ramlibacter lithotrophicus</name>
    <dbReference type="NCBI Taxonomy" id="2606681"/>
    <lineage>
        <taxon>Bacteria</taxon>
        <taxon>Pseudomonadati</taxon>
        <taxon>Pseudomonadota</taxon>
        <taxon>Betaproteobacteria</taxon>
        <taxon>Burkholderiales</taxon>
        <taxon>Comamonadaceae</taxon>
        <taxon>Ramlibacter</taxon>
    </lineage>
</organism>
<gene>
    <name evidence="3" type="ORF">RAMLITH_12665</name>
</gene>
<dbReference type="GO" id="GO:0003677">
    <property type="term" value="F:DNA binding"/>
    <property type="evidence" value="ECO:0007669"/>
    <property type="project" value="InterPro"/>
</dbReference>
<dbReference type="InterPro" id="IPR011335">
    <property type="entry name" value="Restrct_endonuc-II-like"/>
</dbReference>
<keyword evidence="4" id="KW-1185">Reference proteome</keyword>
<evidence type="ECO:0000313" key="3">
    <source>
        <dbReference type="EMBL" id="NKE66678.1"/>
    </source>
</evidence>
<accession>A0A7X6DGM3</accession>
<reference evidence="3 4" key="1">
    <citation type="journal article" date="2020" name="Nature">
        <title>Bacterial chemolithoautotrophy via manganese oxidation.</title>
        <authorList>
            <person name="Yu H."/>
            <person name="Leadbetter J.R."/>
        </authorList>
    </citation>
    <scope>NUCLEOTIDE SEQUENCE [LARGE SCALE GENOMIC DNA]</scope>
    <source>
        <strain evidence="3 4">RBP-1</strain>
    </source>
</reference>
<protein>
    <submittedName>
        <fullName evidence="3">Restriction endonuclease</fullName>
    </submittedName>
</protein>
<dbReference type="RefSeq" id="WP_168107805.1">
    <property type="nucleotide sequence ID" value="NZ_VTOX01000004.1"/>
</dbReference>
<keyword evidence="3" id="KW-0378">Hydrolase</keyword>
<dbReference type="SUPFAM" id="SSF52980">
    <property type="entry name" value="Restriction endonuclease-like"/>
    <property type="match status" value="1"/>
</dbReference>
<sequence>MRLKMAQNSLFAVLLRSSWWISLAVALVVVGASRALLPSDYWVFGAMGAFPFVVIAGIALVRQLRRPSERQVQAILERVRAMNWREFSQALDEAFTRDGCRVERLEGGAADLAVTRGGRTALVAARRWKAARHGEEGLAALHAQMRERDASECTYIALGELSANAQRFARTNNIKVLQEDGLVQLLRALPAR</sequence>
<dbReference type="Pfam" id="PF04471">
    <property type="entry name" value="Mrr_cat"/>
    <property type="match status" value="1"/>
</dbReference>